<evidence type="ECO:0000313" key="1">
    <source>
        <dbReference type="EMBL" id="STC93109.1"/>
    </source>
</evidence>
<dbReference type="EMBL" id="UFVQ01000003">
    <property type="protein sequence ID" value="STC93109.1"/>
    <property type="molecule type" value="Genomic_DNA"/>
</dbReference>
<gene>
    <name evidence="1" type="ORF">NCTC13533_00700</name>
</gene>
<organism evidence="1 2">
    <name type="scientific">Chryseobacterium carnipullorum</name>
    <dbReference type="NCBI Taxonomy" id="1124835"/>
    <lineage>
        <taxon>Bacteria</taxon>
        <taxon>Pseudomonadati</taxon>
        <taxon>Bacteroidota</taxon>
        <taxon>Flavobacteriia</taxon>
        <taxon>Flavobacteriales</taxon>
        <taxon>Weeksellaceae</taxon>
        <taxon>Chryseobacterium group</taxon>
        <taxon>Chryseobacterium</taxon>
    </lineage>
</organism>
<sequence length="101" mass="11008">MTITDTTALAAKLYPELNLKVPNSVPKVVLYAIAGMMELTAKLNGKPPLLTRKDIAMFSGLQQNFDISKARNELGFNPKAPELAVKEALDYLMKNKSITGA</sequence>
<evidence type="ECO:0000313" key="2">
    <source>
        <dbReference type="Proteomes" id="UP000255224"/>
    </source>
</evidence>
<reference evidence="1 2" key="1">
    <citation type="submission" date="2018-06" db="EMBL/GenBank/DDBJ databases">
        <authorList>
            <consortium name="Pathogen Informatics"/>
            <person name="Doyle S."/>
        </authorList>
    </citation>
    <scope>NUCLEOTIDE SEQUENCE [LARGE SCALE GENOMIC DNA]</scope>
    <source>
        <strain evidence="1 2">NCTC13533</strain>
    </source>
</reference>
<dbReference type="STRING" id="297244.SAMN05421639_104211"/>
<dbReference type="AlphaFoldDB" id="A0A376DPL7"/>
<dbReference type="RefSeq" id="WP_228425814.1">
    <property type="nucleotide sequence ID" value="NZ_CP033920.1"/>
</dbReference>
<dbReference type="Gene3D" id="3.40.50.720">
    <property type="entry name" value="NAD(P)-binding Rossmann-like Domain"/>
    <property type="match status" value="1"/>
</dbReference>
<name>A0A376DPL7_CHRCU</name>
<proteinExistence type="predicted"/>
<protein>
    <submittedName>
        <fullName evidence="1">Hopanoid-associated sugar epimerase</fullName>
    </submittedName>
</protein>
<accession>A0A376DPL7</accession>
<dbReference type="Proteomes" id="UP000255224">
    <property type="component" value="Unassembled WGS sequence"/>
</dbReference>